<evidence type="ECO:0000313" key="7">
    <source>
        <dbReference type="EMBL" id="KAL2719675.1"/>
    </source>
</evidence>
<dbReference type="EMBL" id="JAUDFV010000149">
    <property type="protein sequence ID" value="KAL2719675.1"/>
    <property type="molecule type" value="Genomic_DNA"/>
</dbReference>
<dbReference type="AlphaFoldDB" id="A0ABD2AJ46"/>
<keyword evidence="6" id="KW-0812">Transmembrane</keyword>
<sequence length="496" mass="57669">MWNDGDDHSDETFRIFVWIARLKRLSLIAFMLLSVLLYYVPESRSHVRKACCFLIDFVADGLKFALRATDGDYRKRMKVKRRRTQNEQENQRRRRVREKNRVPTNEGLSWYQEIANPRSRSFGQDGKYQSRRRDQRRYREVIGNDEPPENCLDLSPFLQNQYQQRRAVMTRNDVCSVRLKKEYDRTLDNPLKYREEVSYSTQKFPFEYEEDYAPVDTNIPTKYYDSPSGRFDQNVADIATYRLREIIGDNKFFANKREETIVDLKGETVRKRRMSGLRQMHGDTIPETISCNESSYTSLEAEADDENSQCGNEIATGTNFPKERDVEEATPKNRYKHEVLVDGEPILFEILDSCPKSDDEMPSMETLQWADGLLLVYSITDRTSFNFVRKAKEALAVADPEAAMPLAMVGNKADMVHLRQVSAEEGEILAKDFECWFSEISAAEQVVQVAESFHELCREVLAARRRNKQSLLDRMLGSKATRTYSRGKSDSALPKD</sequence>
<keyword evidence="3" id="KW-0378">Hydrolase</keyword>
<gene>
    <name evidence="7" type="ORF">V1478_011137</name>
</gene>
<dbReference type="InterPro" id="IPR027417">
    <property type="entry name" value="P-loop_NTPase"/>
</dbReference>
<dbReference type="PROSITE" id="PS51419">
    <property type="entry name" value="RAB"/>
    <property type="match status" value="1"/>
</dbReference>
<protein>
    <recommendedName>
        <fullName evidence="2">small monomeric GTPase</fullName>
        <ecNumber evidence="2">3.6.5.2</ecNumber>
    </recommendedName>
</protein>
<accession>A0ABD2AJ46</accession>
<evidence type="ECO:0000256" key="3">
    <source>
        <dbReference type="ARBA" id="ARBA00022801"/>
    </source>
</evidence>
<dbReference type="GO" id="GO:0003925">
    <property type="term" value="F:G protein activity"/>
    <property type="evidence" value="ECO:0007669"/>
    <property type="project" value="UniProtKB-EC"/>
</dbReference>
<keyword evidence="6" id="KW-0472">Membrane</keyword>
<dbReference type="InterPro" id="IPR001806">
    <property type="entry name" value="Small_GTPase"/>
</dbReference>
<dbReference type="InterPro" id="IPR051065">
    <property type="entry name" value="Ras-related_GTPase"/>
</dbReference>
<dbReference type="Proteomes" id="UP001607302">
    <property type="component" value="Unassembled WGS sequence"/>
</dbReference>
<dbReference type="PANTHER" id="PTHR45704">
    <property type="entry name" value="RAS-LIKE FAMILY MEMBER 11"/>
    <property type="match status" value="1"/>
</dbReference>
<evidence type="ECO:0000256" key="4">
    <source>
        <dbReference type="ARBA" id="ARBA00048098"/>
    </source>
</evidence>
<dbReference type="SUPFAM" id="SSF52540">
    <property type="entry name" value="P-loop containing nucleoside triphosphate hydrolases"/>
    <property type="match status" value="1"/>
</dbReference>
<organism evidence="7 8">
    <name type="scientific">Vespula squamosa</name>
    <name type="common">Southern yellow jacket</name>
    <name type="synonym">Wasp</name>
    <dbReference type="NCBI Taxonomy" id="30214"/>
    <lineage>
        <taxon>Eukaryota</taxon>
        <taxon>Metazoa</taxon>
        <taxon>Ecdysozoa</taxon>
        <taxon>Arthropoda</taxon>
        <taxon>Hexapoda</taxon>
        <taxon>Insecta</taxon>
        <taxon>Pterygota</taxon>
        <taxon>Neoptera</taxon>
        <taxon>Endopterygota</taxon>
        <taxon>Hymenoptera</taxon>
        <taxon>Apocrita</taxon>
        <taxon>Aculeata</taxon>
        <taxon>Vespoidea</taxon>
        <taxon>Vespidae</taxon>
        <taxon>Vespinae</taxon>
        <taxon>Vespula</taxon>
    </lineage>
</organism>
<dbReference type="SMART" id="SM00175">
    <property type="entry name" value="RAB"/>
    <property type="match status" value="1"/>
</dbReference>
<evidence type="ECO:0000256" key="6">
    <source>
        <dbReference type="SAM" id="Phobius"/>
    </source>
</evidence>
<dbReference type="EC" id="3.6.5.2" evidence="2"/>
<reference evidence="7 8" key="1">
    <citation type="journal article" date="2024" name="Ann. Entomol. Soc. Am.">
        <title>Genomic analyses of the southern and eastern yellowjacket wasps (Hymenoptera: Vespidae) reveal evolutionary signatures of social life.</title>
        <authorList>
            <person name="Catto M.A."/>
            <person name="Caine P.B."/>
            <person name="Orr S.E."/>
            <person name="Hunt B.G."/>
            <person name="Goodisman M.A.D."/>
        </authorList>
    </citation>
    <scope>NUCLEOTIDE SEQUENCE [LARGE SCALE GENOMIC DNA]</scope>
    <source>
        <strain evidence="7">233</strain>
        <tissue evidence="7">Head and thorax</tissue>
    </source>
</reference>
<feature type="region of interest" description="Disordered" evidence="5">
    <location>
        <begin position="78"/>
        <end position="102"/>
    </location>
</feature>
<comment type="caution">
    <text evidence="7">The sequence shown here is derived from an EMBL/GenBank/DDBJ whole genome shotgun (WGS) entry which is preliminary data.</text>
</comment>
<evidence type="ECO:0000256" key="5">
    <source>
        <dbReference type="SAM" id="MobiDB-lite"/>
    </source>
</evidence>
<keyword evidence="6" id="KW-1133">Transmembrane helix</keyword>
<comment type="catalytic activity">
    <reaction evidence="4">
        <text>GTP + H2O = GDP + phosphate + H(+)</text>
        <dbReference type="Rhea" id="RHEA:19669"/>
        <dbReference type="ChEBI" id="CHEBI:15377"/>
        <dbReference type="ChEBI" id="CHEBI:15378"/>
        <dbReference type="ChEBI" id="CHEBI:37565"/>
        <dbReference type="ChEBI" id="CHEBI:43474"/>
        <dbReference type="ChEBI" id="CHEBI:58189"/>
        <dbReference type="EC" id="3.6.5.2"/>
    </reaction>
</comment>
<comment type="similarity">
    <text evidence="1">Belongs to the small GTPase superfamily. Ras family.</text>
</comment>
<keyword evidence="8" id="KW-1185">Reference proteome</keyword>
<evidence type="ECO:0000256" key="1">
    <source>
        <dbReference type="ARBA" id="ARBA00008344"/>
    </source>
</evidence>
<dbReference type="SMART" id="SM00173">
    <property type="entry name" value="RAS"/>
    <property type="match status" value="1"/>
</dbReference>
<dbReference type="PROSITE" id="PS51421">
    <property type="entry name" value="RAS"/>
    <property type="match status" value="1"/>
</dbReference>
<dbReference type="Gene3D" id="3.40.50.300">
    <property type="entry name" value="P-loop containing nucleotide triphosphate hydrolases"/>
    <property type="match status" value="1"/>
</dbReference>
<dbReference type="Pfam" id="PF00071">
    <property type="entry name" value="Ras"/>
    <property type="match status" value="1"/>
</dbReference>
<evidence type="ECO:0000256" key="2">
    <source>
        <dbReference type="ARBA" id="ARBA00011984"/>
    </source>
</evidence>
<feature type="transmembrane region" description="Helical" evidence="6">
    <location>
        <begin position="15"/>
        <end position="40"/>
    </location>
</feature>
<evidence type="ECO:0000313" key="8">
    <source>
        <dbReference type="Proteomes" id="UP001607302"/>
    </source>
</evidence>
<name>A0ABD2AJ46_VESSQ</name>
<proteinExistence type="inferred from homology"/>